<feature type="compositionally biased region" description="Polar residues" evidence="1">
    <location>
        <begin position="35"/>
        <end position="45"/>
    </location>
</feature>
<feature type="non-terminal residue" evidence="2">
    <location>
        <position position="1"/>
    </location>
</feature>
<sequence length="52" mass="5713">SPSLLQRSPVLEPSPEIETVLRHNPGPRELVSGKPLSTESESAKGTLTKIYW</sequence>
<evidence type="ECO:0000313" key="2">
    <source>
        <dbReference type="EMBL" id="JAC70210.1"/>
    </source>
</evidence>
<feature type="region of interest" description="Disordered" evidence="1">
    <location>
        <begin position="1"/>
        <end position="52"/>
    </location>
</feature>
<name>A0A061RHT8_9CHLO</name>
<evidence type="ECO:0000256" key="1">
    <source>
        <dbReference type="SAM" id="MobiDB-lite"/>
    </source>
</evidence>
<accession>A0A061RHT8</accession>
<reference evidence="2" key="1">
    <citation type="submission" date="2014-05" db="EMBL/GenBank/DDBJ databases">
        <title>The transcriptome of the halophilic microalga Tetraselmis sp. GSL018 isolated from the Great Salt Lake, Utah.</title>
        <authorList>
            <person name="Jinkerson R.E."/>
            <person name="D'Adamo S."/>
            <person name="Posewitz M.C."/>
        </authorList>
    </citation>
    <scope>NUCLEOTIDE SEQUENCE</scope>
    <source>
        <strain evidence="2">GSL018</strain>
    </source>
</reference>
<protein>
    <submittedName>
        <fullName evidence="2">Uncharacterized protein</fullName>
    </submittedName>
</protein>
<organism evidence="2">
    <name type="scientific">Tetraselmis sp. GSL018</name>
    <dbReference type="NCBI Taxonomy" id="582737"/>
    <lineage>
        <taxon>Eukaryota</taxon>
        <taxon>Viridiplantae</taxon>
        <taxon>Chlorophyta</taxon>
        <taxon>core chlorophytes</taxon>
        <taxon>Chlorodendrophyceae</taxon>
        <taxon>Chlorodendrales</taxon>
        <taxon>Chlorodendraceae</taxon>
        <taxon>Tetraselmis</taxon>
    </lineage>
</organism>
<proteinExistence type="predicted"/>
<dbReference type="EMBL" id="GBEZ01016002">
    <property type="protein sequence ID" value="JAC70210.1"/>
    <property type="molecule type" value="Transcribed_RNA"/>
</dbReference>
<gene>
    <name evidence="2" type="ORF">TSPGSL018_4663</name>
</gene>
<dbReference type="AlphaFoldDB" id="A0A061RHT8"/>